<evidence type="ECO:0000256" key="2">
    <source>
        <dbReference type="ARBA" id="ARBA00007362"/>
    </source>
</evidence>
<evidence type="ECO:0000256" key="6">
    <source>
        <dbReference type="ARBA" id="ARBA00022989"/>
    </source>
</evidence>
<evidence type="ECO:0000256" key="8">
    <source>
        <dbReference type="SAM" id="Phobius"/>
    </source>
</evidence>
<evidence type="ECO:0000256" key="5">
    <source>
        <dbReference type="ARBA" id="ARBA00022692"/>
    </source>
</evidence>
<feature type="transmembrane region" description="Helical" evidence="8">
    <location>
        <begin position="28"/>
        <end position="49"/>
    </location>
</feature>
<evidence type="ECO:0000313" key="10">
    <source>
        <dbReference type="Proteomes" id="UP001232156"/>
    </source>
</evidence>
<proteinExistence type="inferred from homology"/>
<protein>
    <submittedName>
        <fullName evidence="9">EamA family transporter RarD</fullName>
    </submittedName>
</protein>
<dbReference type="Proteomes" id="UP001232156">
    <property type="component" value="Unassembled WGS sequence"/>
</dbReference>
<keyword evidence="4" id="KW-1003">Cell membrane</keyword>
<comment type="similarity">
    <text evidence="2">Belongs to the EamA transporter family.</text>
</comment>
<evidence type="ECO:0000313" key="9">
    <source>
        <dbReference type="EMBL" id="MDR4125055.1"/>
    </source>
</evidence>
<gene>
    <name evidence="9" type="primary">rarD</name>
    <name evidence="9" type="ORF">Q8947_03525</name>
</gene>
<dbReference type="RefSeq" id="WP_347286468.1">
    <property type="nucleotide sequence ID" value="NZ_JAUZQE010000005.1"/>
</dbReference>
<keyword evidence="10" id="KW-1185">Reference proteome</keyword>
<dbReference type="NCBIfam" id="TIGR00688">
    <property type="entry name" value="rarD"/>
    <property type="match status" value="1"/>
</dbReference>
<feature type="transmembrane region" description="Helical" evidence="8">
    <location>
        <begin position="70"/>
        <end position="91"/>
    </location>
</feature>
<name>A0ABU1D3U5_9BURK</name>
<feature type="transmembrane region" description="Helical" evidence="8">
    <location>
        <begin position="103"/>
        <end position="120"/>
    </location>
</feature>
<evidence type="ECO:0000256" key="7">
    <source>
        <dbReference type="ARBA" id="ARBA00023136"/>
    </source>
</evidence>
<dbReference type="EMBL" id="JAUZQE010000005">
    <property type="protein sequence ID" value="MDR4125055.1"/>
    <property type="molecule type" value="Genomic_DNA"/>
</dbReference>
<evidence type="ECO:0000256" key="1">
    <source>
        <dbReference type="ARBA" id="ARBA00004651"/>
    </source>
</evidence>
<dbReference type="SUPFAM" id="SSF103481">
    <property type="entry name" value="Multidrug resistance efflux transporter EmrE"/>
    <property type="match status" value="2"/>
</dbReference>
<keyword evidence="6 8" id="KW-1133">Transmembrane helix</keyword>
<keyword evidence="3" id="KW-0813">Transport</keyword>
<feature type="transmembrane region" description="Helical" evidence="8">
    <location>
        <begin position="268"/>
        <end position="289"/>
    </location>
</feature>
<accession>A0ABU1D3U5</accession>
<sequence>MRQGVALSVFSSFLFALLYYYATVLHPLSGASIFAWRVVLALPLVALLITRGRDWSSVHAVLVRLRSEPLLVAALLVCGALIGVQLLLFVWAPLHGYGLDVSLGYFLLPLVMVVVGRLVYGERLTPWQKAAVFMAAIGVGHEVLRVGSVSWPTAVVALGYPPYFMLRRRLRLSSLVGLWFDMLLLLPVALWLLYSETPGVVAQFTDRPLLWVLVPLLGVISSVALLCYLIASRRLPLGLFGVLSYVEPVLLFWVAFLLLGEPVTLRAWFTYVPIWVAVLLLVCEGVLALRRGSR</sequence>
<keyword evidence="7 8" id="KW-0472">Membrane</keyword>
<keyword evidence="5 8" id="KW-0812">Transmembrane</keyword>
<dbReference type="InterPro" id="IPR004626">
    <property type="entry name" value="RarD"/>
</dbReference>
<organism evidence="9 10">
    <name type="scientific">Yanghanlia caeni</name>
    <dbReference type="NCBI Taxonomy" id="3064283"/>
    <lineage>
        <taxon>Bacteria</taxon>
        <taxon>Pseudomonadati</taxon>
        <taxon>Pseudomonadota</taxon>
        <taxon>Betaproteobacteria</taxon>
        <taxon>Burkholderiales</taxon>
        <taxon>Alcaligenaceae</taxon>
        <taxon>Yanghanlia</taxon>
    </lineage>
</organism>
<comment type="caution">
    <text evidence="9">The sequence shown here is derived from an EMBL/GenBank/DDBJ whole genome shotgun (WGS) entry which is preliminary data.</text>
</comment>
<feature type="transmembrane region" description="Helical" evidence="8">
    <location>
        <begin position="237"/>
        <end position="256"/>
    </location>
</feature>
<comment type="subcellular location">
    <subcellularLocation>
        <location evidence="1">Cell membrane</location>
        <topology evidence="1">Multi-pass membrane protein</topology>
    </subcellularLocation>
</comment>
<feature type="transmembrane region" description="Helical" evidence="8">
    <location>
        <begin position="5"/>
        <end position="22"/>
    </location>
</feature>
<reference evidence="9 10" key="1">
    <citation type="submission" date="2023-08" db="EMBL/GenBank/DDBJ databases">
        <title>Alcaligenaceae gen. nov., a novel taxon isolated from the sludge of Yixing Pesticide Factory.</title>
        <authorList>
            <person name="Ruan L."/>
        </authorList>
    </citation>
    <scope>NUCLEOTIDE SEQUENCE [LARGE SCALE GENOMIC DNA]</scope>
    <source>
        <strain evidence="9 10">LG-2</strain>
    </source>
</reference>
<dbReference type="InterPro" id="IPR037185">
    <property type="entry name" value="EmrE-like"/>
</dbReference>
<evidence type="ECO:0000256" key="4">
    <source>
        <dbReference type="ARBA" id="ARBA00022475"/>
    </source>
</evidence>
<feature type="transmembrane region" description="Helical" evidence="8">
    <location>
        <begin position="175"/>
        <end position="194"/>
    </location>
</feature>
<evidence type="ECO:0000256" key="3">
    <source>
        <dbReference type="ARBA" id="ARBA00022448"/>
    </source>
</evidence>
<feature type="transmembrane region" description="Helical" evidence="8">
    <location>
        <begin position="209"/>
        <end position="230"/>
    </location>
</feature>